<gene>
    <name evidence="1" type="ORF">PCOR1329_LOCUS23325</name>
</gene>
<evidence type="ECO:0000313" key="2">
    <source>
        <dbReference type="Proteomes" id="UP001189429"/>
    </source>
</evidence>
<keyword evidence="2" id="KW-1185">Reference proteome</keyword>
<protein>
    <submittedName>
        <fullName evidence="1">Uncharacterized protein</fullName>
    </submittedName>
</protein>
<accession>A0ABN9RTG4</accession>
<dbReference type="Proteomes" id="UP001189429">
    <property type="component" value="Unassembled WGS sequence"/>
</dbReference>
<reference evidence="1" key="1">
    <citation type="submission" date="2023-10" db="EMBL/GenBank/DDBJ databases">
        <authorList>
            <person name="Chen Y."/>
            <person name="Shah S."/>
            <person name="Dougan E. K."/>
            <person name="Thang M."/>
            <person name="Chan C."/>
        </authorList>
    </citation>
    <scope>NUCLEOTIDE SEQUENCE [LARGE SCALE GENOMIC DNA]</scope>
</reference>
<name>A0ABN9RTG4_9DINO</name>
<sequence length="263" mass="29448">MSSVELWEFLQALKDHVEVEAGGVWTAGPFTISDFERFVECTEQVLGWRWNRGATEDEEDEQRGPDGSSWVVLIKAQQFQDFLNSPEVWQGNCPDDDVLYSYYRGILAQVTRPRLIKELFQKLDVDRCQVLGSKPLLHFAKLYGFKGDEREWAKELEDLRARFHWGANGAAKGHLAALVSTRDPGKAAPCYFCSSMRLDYILALLEEHPPSLGDSRQVSMKPFVYPASPYTPFSVLAALLPEGEPPLGGHRGLAPRSGPCAAC</sequence>
<comment type="caution">
    <text evidence="1">The sequence shown here is derived from an EMBL/GenBank/DDBJ whole genome shotgun (WGS) entry which is preliminary data.</text>
</comment>
<proteinExistence type="predicted"/>
<evidence type="ECO:0000313" key="1">
    <source>
        <dbReference type="EMBL" id="CAK0822257.1"/>
    </source>
</evidence>
<organism evidence="1 2">
    <name type="scientific">Prorocentrum cordatum</name>
    <dbReference type="NCBI Taxonomy" id="2364126"/>
    <lineage>
        <taxon>Eukaryota</taxon>
        <taxon>Sar</taxon>
        <taxon>Alveolata</taxon>
        <taxon>Dinophyceae</taxon>
        <taxon>Prorocentrales</taxon>
        <taxon>Prorocentraceae</taxon>
        <taxon>Prorocentrum</taxon>
    </lineage>
</organism>
<dbReference type="EMBL" id="CAUYUJ010007887">
    <property type="protein sequence ID" value="CAK0822257.1"/>
    <property type="molecule type" value="Genomic_DNA"/>
</dbReference>